<keyword evidence="2" id="KW-1185">Reference proteome</keyword>
<accession>A0ACC1SL57</accession>
<reference evidence="1" key="1">
    <citation type="submission" date="2022-08" db="EMBL/GenBank/DDBJ databases">
        <title>Genome Sequence of Fusarium decemcellulare.</title>
        <authorList>
            <person name="Buettner E."/>
        </authorList>
    </citation>
    <scope>NUCLEOTIDE SEQUENCE</scope>
    <source>
        <strain evidence="1">Babe19</strain>
    </source>
</reference>
<protein>
    <submittedName>
        <fullName evidence="1">Uncharacterized protein</fullName>
    </submittedName>
</protein>
<name>A0ACC1SL57_9HYPO</name>
<evidence type="ECO:0000313" key="2">
    <source>
        <dbReference type="Proteomes" id="UP001148629"/>
    </source>
</evidence>
<comment type="caution">
    <text evidence="1">The sequence shown here is derived from an EMBL/GenBank/DDBJ whole genome shotgun (WGS) entry which is preliminary data.</text>
</comment>
<organism evidence="1 2">
    <name type="scientific">Fusarium decemcellulare</name>
    <dbReference type="NCBI Taxonomy" id="57161"/>
    <lineage>
        <taxon>Eukaryota</taxon>
        <taxon>Fungi</taxon>
        <taxon>Dikarya</taxon>
        <taxon>Ascomycota</taxon>
        <taxon>Pezizomycotina</taxon>
        <taxon>Sordariomycetes</taxon>
        <taxon>Hypocreomycetidae</taxon>
        <taxon>Hypocreales</taxon>
        <taxon>Nectriaceae</taxon>
        <taxon>Fusarium</taxon>
        <taxon>Fusarium decemcellulare species complex</taxon>
    </lineage>
</organism>
<proteinExistence type="predicted"/>
<dbReference type="Proteomes" id="UP001148629">
    <property type="component" value="Unassembled WGS sequence"/>
</dbReference>
<gene>
    <name evidence="1" type="ORF">NM208_g4348</name>
</gene>
<dbReference type="EMBL" id="JANRMS010000322">
    <property type="protein sequence ID" value="KAJ3541942.1"/>
    <property type="molecule type" value="Genomic_DNA"/>
</dbReference>
<evidence type="ECO:0000313" key="1">
    <source>
        <dbReference type="EMBL" id="KAJ3541942.1"/>
    </source>
</evidence>
<sequence length="131" mass="13697">MFVSIALSSLLIVGSLATPFLDARDVAAVELPASLSDIKFDLANKDGVTFHITAAGIDAECYPPAKDTAEPVASGRIYKCDENPAVTFSYTGENGKLSVWLSNENESFTGSAIISSPISGEVAIKLASLNV</sequence>